<proteinExistence type="predicted"/>
<keyword evidence="1" id="KW-0812">Transmembrane</keyword>
<evidence type="ECO:0000313" key="3">
    <source>
        <dbReference type="Proteomes" id="UP000561045"/>
    </source>
</evidence>
<dbReference type="RefSeq" id="WP_183633346.1">
    <property type="nucleotide sequence ID" value="NZ_BAABLE010000011.1"/>
</dbReference>
<feature type="transmembrane region" description="Helical" evidence="1">
    <location>
        <begin position="21"/>
        <end position="38"/>
    </location>
</feature>
<dbReference type="AlphaFoldDB" id="A0A840BNI0"/>
<gene>
    <name evidence="2" type="ORF">GGR36_001335</name>
</gene>
<keyword evidence="1" id="KW-0472">Membrane</keyword>
<organism evidence="2 3">
    <name type="scientific">Niveibacterium umoris</name>
    <dbReference type="NCBI Taxonomy" id="1193620"/>
    <lineage>
        <taxon>Bacteria</taxon>
        <taxon>Pseudomonadati</taxon>
        <taxon>Pseudomonadota</taxon>
        <taxon>Betaproteobacteria</taxon>
        <taxon>Rhodocyclales</taxon>
        <taxon>Rhodocyclaceae</taxon>
        <taxon>Niveibacterium</taxon>
    </lineage>
</organism>
<dbReference type="EMBL" id="JACIET010000001">
    <property type="protein sequence ID" value="MBB4012027.1"/>
    <property type="molecule type" value="Genomic_DNA"/>
</dbReference>
<sequence length="67" mass="7556">MDETCKRIAERADSGRGDARSVVSQMAQIVVSVLIWWLRVPRSNSSNLRFSAFKSMPTPTSHRHVVV</sequence>
<comment type="caution">
    <text evidence="2">The sequence shown here is derived from an EMBL/GenBank/DDBJ whole genome shotgun (WGS) entry which is preliminary data.</text>
</comment>
<protein>
    <submittedName>
        <fullName evidence="2">Uncharacterized protein</fullName>
    </submittedName>
</protein>
<keyword evidence="3" id="KW-1185">Reference proteome</keyword>
<evidence type="ECO:0000313" key="2">
    <source>
        <dbReference type="EMBL" id="MBB4012027.1"/>
    </source>
</evidence>
<evidence type="ECO:0000256" key="1">
    <source>
        <dbReference type="SAM" id="Phobius"/>
    </source>
</evidence>
<dbReference type="Proteomes" id="UP000561045">
    <property type="component" value="Unassembled WGS sequence"/>
</dbReference>
<accession>A0A840BNI0</accession>
<name>A0A840BNI0_9RHOO</name>
<keyword evidence="1" id="KW-1133">Transmembrane helix</keyword>
<reference evidence="2 3" key="1">
    <citation type="submission" date="2020-08" db="EMBL/GenBank/DDBJ databases">
        <title>Genomic Encyclopedia of Type Strains, Phase IV (KMG-IV): sequencing the most valuable type-strain genomes for metagenomic binning, comparative biology and taxonomic classification.</title>
        <authorList>
            <person name="Goeker M."/>
        </authorList>
    </citation>
    <scope>NUCLEOTIDE SEQUENCE [LARGE SCALE GENOMIC DNA]</scope>
    <source>
        <strain evidence="2 3">DSM 106739</strain>
    </source>
</reference>